<sequence length="87" mass="9242">MSTAPVSTPQILDRLKELRADFADGNAQLAELDRRQHDLRDQVLRIEGAIRVLEELLAGAPARGAGPADARDDLDLDLDVGAGPGTA</sequence>
<evidence type="ECO:0000313" key="3">
    <source>
        <dbReference type="Proteomes" id="UP000002255"/>
    </source>
</evidence>
<dbReference type="RefSeq" id="WP_012878706.1">
    <property type="nucleotide sequence ID" value="NC_013530.1"/>
</dbReference>
<dbReference type="AlphaFoldDB" id="D1BTI5"/>
<gene>
    <name evidence="2" type="ordered locus">Xcel_1945</name>
</gene>
<reference evidence="2 3" key="2">
    <citation type="journal article" date="2010" name="Stand. Genomic Sci.">
        <title>Complete genome sequence of Xylanimonas cellulosilytica type strain (XIL07).</title>
        <authorList>
            <person name="Foster B."/>
            <person name="Pukall R."/>
            <person name="Abt B."/>
            <person name="Nolan M."/>
            <person name="Glavina Del Rio T."/>
            <person name="Chen F."/>
            <person name="Lucas S."/>
            <person name="Tice H."/>
            <person name="Pitluck S."/>
            <person name="Cheng J.-F."/>
            <person name="Chertkov O."/>
            <person name="Brettin T."/>
            <person name="Han C."/>
            <person name="Detter J.C."/>
            <person name="Bruce D."/>
            <person name="Goodwin L."/>
            <person name="Ivanova N."/>
            <person name="Mavromatis K."/>
            <person name="Pati A."/>
            <person name="Mikhailova N."/>
            <person name="Chen A."/>
            <person name="Palaniappan K."/>
            <person name="Land M."/>
            <person name="Hauser L."/>
            <person name="Chang Y.-J."/>
            <person name="Jeffries C.D."/>
            <person name="Chain P."/>
            <person name="Rohde M."/>
            <person name="Goeker M."/>
            <person name="Bristow J."/>
            <person name="Eisen J.A."/>
            <person name="Markowitz V."/>
            <person name="Hugenholtz P."/>
            <person name="Kyrpides N.C."/>
            <person name="Klenk H.-P."/>
            <person name="Lapidus A."/>
        </authorList>
    </citation>
    <scope>NUCLEOTIDE SEQUENCE [LARGE SCALE GENOMIC DNA]</scope>
    <source>
        <strain evidence="3">DSM 15894 / CECT 5975 / LMG 20990 / XIL07</strain>
    </source>
</reference>
<dbReference type="EMBL" id="CP001821">
    <property type="protein sequence ID" value="ACZ30964.1"/>
    <property type="molecule type" value="Genomic_DNA"/>
</dbReference>
<evidence type="ECO:0000256" key="1">
    <source>
        <dbReference type="SAM" id="MobiDB-lite"/>
    </source>
</evidence>
<name>D1BTI5_XYLCX</name>
<dbReference type="STRING" id="446471.Xcel_1945"/>
<accession>D1BTI5</accession>
<organism evidence="2 3">
    <name type="scientific">Xylanimonas cellulosilytica (strain DSM 15894 / JCM 12276 / CECT 5975 / KCTC 9989 / LMG 20990 / NBRC 107835 / XIL07)</name>
    <dbReference type="NCBI Taxonomy" id="446471"/>
    <lineage>
        <taxon>Bacteria</taxon>
        <taxon>Bacillati</taxon>
        <taxon>Actinomycetota</taxon>
        <taxon>Actinomycetes</taxon>
        <taxon>Micrococcales</taxon>
        <taxon>Promicromonosporaceae</taxon>
        <taxon>Xylanimonas</taxon>
    </lineage>
</organism>
<protein>
    <submittedName>
        <fullName evidence="2">Uncharacterized protein</fullName>
    </submittedName>
</protein>
<dbReference type="KEGG" id="xce:Xcel_1945"/>
<dbReference type="Proteomes" id="UP000002255">
    <property type="component" value="Chromosome"/>
</dbReference>
<evidence type="ECO:0000313" key="2">
    <source>
        <dbReference type="EMBL" id="ACZ30964.1"/>
    </source>
</evidence>
<keyword evidence="3" id="KW-1185">Reference proteome</keyword>
<reference evidence="3" key="1">
    <citation type="submission" date="2009-11" db="EMBL/GenBank/DDBJ databases">
        <title>The complete chromosome of Xylanimonas cellulosilytica DSM 15894.</title>
        <authorList>
            <consortium name="US DOE Joint Genome Institute (JGI-PGF)"/>
            <person name="Lucas S."/>
            <person name="Copeland A."/>
            <person name="Lapidus A."/>
            <person name="Glavina del Rio T."/>
            <person name="Dalin E."/>
            <person name="Tice H."/>
            <person name="Bruce D."/>
            <person name="Goodwin L."/>
            <person name="Pitluck S."/>
            <person name="Kyrpides N."/>
            <person name="Mavromatis K."/>
            <person name="Ivanova N."/>
            <person name="Mikhailova N."/>
            <person name="Foster B."/>
            <person name="Clum A."/>
            <person name="Brettin T."/>
            <person name="Detter J.C."/>
            <person name="Han C."/>
            <person name="Larimer F."/>
            <person name="Land M."/>
            <person name="Hauser L."/>
            <person name="Markowitz V."/>
            <person name="Cheng J.F."/>
            <person name="Hugenholtz P."/>
            <person name="Woyke T."/>
            <person name="Wu D."/>
            <person name="Gehrich-Schroeter G."/>
            <person name="Schneider S."/>
            <person name="Pukall S.R."/>
            <person name="Klenk H.P."/>
            <person name="Eisen J.A."/>
        </authorList>
    </citation>
    <scope>NUCLEOTIDE SEQUENCE [LARGE SCALE GENOMIC DNA]</scope>
    <source>
        <strain evidence="3">DSM 15894 / CECT 5975 / LMG 20990 / XIL07</strain>
    </source>
</reference>
<feature type="region of interest" description="Disordered" evidence="1">
    <location>
        <begin position="61"/>
        <end position="87"/>
    </location>
</feature>
<dbReference type="HOGENOM" id="CLU_2482600_0_0_11"/>
<dbReference type="OrthoDB" id="5198170at2"/>
<proteinExistence type="predicted"/>